<dbReference type="EMBL" id="BGPR01046610">
    <property type="protein sequence ID" value="GBO23547.1"/>
    <property type="molecule type" value="Genomic_DNA"/>
</dbReference>
<evidence type="ECO:0000313" key="1">
    <source>
        <dbReference type="EMBL" id="GBO23547.1"/>
    </source>
</evidence>
<accession>A0A4Y2VIF8</accession>
<protein>
    <submittedName>
        <fullName evidence="1">Uncharacterized protein</fullName>
    </submittedName>
</protein>
<proteinExistence type="predicted"/>
<evidence type="ECO:0000313" key="2">
    <source>
        <dbReference type="Proteomes" id="UP000499080"/>
    </source>
</evidence>
<reference evidence="1 2" key="1">
    <citation type="journal article" date="2019" name="Sci. Rep.">
        <title>Orb-weaving spider Araneus ventricosus genome elucidates the spidroin gene catalogue.</title>
        <authorList>
            <person name="Kono N."/>
            <person name="Nakamura H."/>
            <person name="Ohtoshi R."/>
            <person name="Moran D.A.P."/>
            <person name="Shinohara A."/>
            <person name="Yoshida Y."/>
            <person name="Fujiwara M."/>
            <person name="Mori M."/>
            <person name="Tomita M."/>
            <person name="Arakawa K."/>
        </authorList>
    </citation>
    <scope>NUCLEOTIDE SEQUENCE [LARGE SCALE GENOMIC DNA]</scope>
</reference>
<dbReference type="Proteomes" id="UP000499080">
    <property type="component" value="Unassembled WGS sequence"/>
</dbReference>
<comment type="caution">
    <text evidence="1">The sequence shown here is derived from an EMBL/GenBank/DDBJ whole genome shotgun (WGS) entry which is preliminary data.</text>
</comment>
<keyword evidence="2" id="KW-1185">Reference proteome</keyword>
<organism evidence="1 2">
    <name type="scientific">Araneus ventricosus</name>
    <name type="common">Orbweaver spider</name>
    <name type="synonym">Epeira ventricosa</name>
    <dbReference type="NCBI Taxonomy" id="182803"/>
    <lineage>
        <taxon>Eukaryota</taxon>
        <taxon>Metazoa</taxon>
        <taxon>Ecdysozoa</taxon>
        <taxon>Arthropoda</taxon>
        <taxon>Chelicerata</taxon>
        <taxon>Arachnida</taxon>
        <taxon>Araneae</taxon>
        <taxon>Araneomorphae</taxon>
        <taxon>Entelegynae</taxon>
        <taxon>Araneoidea</taxon>
        <taxon>Araneidae</taxon>
        <taxon>Araneus</taxon>
    </lineage>
</organism>
<sequence>MDNKAKTVDKGAVIETCEPVVVIVACPQEFSESLNLLSILENLEGLNEEQRTTVRELLQEFQNLFSASDSDVGRCNMTQYRINQIIIHKSSNIQDVCLLQRKRKRSA</sequence>
<dbReference type="OrthoDB" id="6435686at2759"/>
<gene>
    <name evidence="1" type="ORF">AVEN_216607_1</name>
</gene>
<dbReference type="AlphaFoldDB" id="A0A4Y2VIF8"/>
<name>A0A4Y2VIF8_ARAVE</name>